<feature type="domain" description="GGDEF" evidence="2">
    <location>
        <begin position="169"/>
        <end position="311"/>
    </location>
</feature>
<dbReference type="InterPro" id="IPR043128">
    <property type="entry name" value="Rev_trsase/Diguanyl_cyclase"/>
</dbReference>
<dbReference type="RefSeq" id="WP_063140000.1">
    <property type="nucleotide sequence ID" value="NZ_CP102389.1"/>
</dbReference>
<dbReference type="SUPFAM" id="SSF55073">
    <property type="entry name" value="Nucleotide cyclase"/>
    <property type="match status" value="1"/>
</dbReference>
<keyword evidence="1" id="KW-1133">Transmembrane helix</keyword>
<protein>
    <submittedName>
        <fullName evidence="3">Diguanylate cyclase</fullName>
    </submittedName>
</protein>
<feature type="transmembrane region" description="Helical" evidence="1">
    <location>
        <begin position="119"/>
        <end position="139"/>
    </location>
</feature>
<sequence length="316" mass="34521">MNSTNRVSSEQGAIILQYLARALFAVLAVIYFHHTPQFFVTVPESTPWLIAGAYLGLQLLLLISRADYAVILASTLDMVVLGVVMLLDGGEPPPTMALLFLAVLSNGLLYGLKRFLVMLLAAEVVLAIVLPIRMAYLPAGVTQPASASLFLLAALTVCMIYFGLMIWRNQVLGRSALEAAWNDPQTGFISRAALVSTAGWMIPLHDRLSSPLTVVLLQHPDLNGLADAIIQRLRRSDVVARNDDDQLALLLPCTGGAEASQVIEHLRQRVPDLRAAVLTLNSSNLALEQVLHHLQQALPRSRDDDTHWLVYAPPLD</sequence>
<dbReference type="InterPro" id="IPR041522">
    <property type="entry name" value="CdaR_GGDEF"/>
</dbReference>
<feature type="transmembrane region" description="Helical" evidence="1">
    <location>
        <begin position="12"/>
        <end position="33"/>
    </location>
</feature>
<comment type="caution">
    <text evidence="3">The sequence shown here is derived from an EMBL/GenBank/DDBJ whole genome shotgun (WGS) entry which is preliminary data.</text>
</comment>
<feature type="transmembrane region" description="Helical" evidence="1">
    <location>
        <begin position="145"/>
        <end position="167"/>
    </location>
</feature>
<keyword evidence="1" id="KW-0472">Membrane</keyword>
<dbReference type="AlphaFoldDB" id="A0A9Q3W812"/>
<dbReference type="EMBL" id="JAJVKT010000019">
    <property type="protein sequence ID" value="MCE7510037.1"/>
    <property type="molecule type" value="Genomic_DNA"/>
</dbReference>
<evidence type="ECO:0000259" key="2">
    <source>
        <dbReference type="SMART" id="SM00267"/>
    </source>
</evidence>
<gene>
    <name evidence="3" type="ORF">LZG35_15475</name>
</gene>
<proteinExistence type="predicted"/>
<keyword evidence="1" id="KW-0812">Transmembrane</keyword>
<dbReference type="InterPro" id="IPR000160">
    <property type="entry name" value="GGDEF_dom"/>
</dbReference>
<name>A0A9Q3W812_9GAMM</name>
<dbReference type="SMART" id="SM00267">
    <property type="entry name" value="GGDEF"/>
    <property type="match status" value="1"/>
</dbReference>
<dbReference type="Proteomes" id="UP001107961">
    <property type="component" value="Unassembled WGS sequence"/>
</dbReference>
<evidence type="ECO:0000313" key="4">
    <source>
        <dbReference type="Proteomes" id="UP001107961"/>
    </source>
</evidence>
<reference evidence="3" key="1">
    <citation type="submission" date="2022-01" db="EMBL/GenBank/DDBJ databases">
        <authorList>
            <person name="Karlyshev A.V."/>
            <person name="Jaspars M."/>
        </authorList>
    </citation>
    <scope>NUCLEOTIDE SEQUENCE</scope>
    <source>
        <strain evidence="3">AGSA3-2</strain>
    </source>
</reference>
<feature type="transmembrane region" description="Helical" evidence="1">
    <location>
        <begin position="45"/>
        <end position="63"/>
    </location>
</feature>
<dbReference type="Pfam" id="PF17853">
    <property type="entry name" value="GGDEF_2"/>
    <property type="match status" value="1"/>
</dbReference>
<feature type="transmembrane region" description="Helical" evidence="1">
    <location>
        <begin position="68"/>
        <end position="87"/>
    </location>
</feature>
<evidence type="ECO:0000256" key="1">
    <source>
        <dbReference type="SAM" id="Phobius"/>
    </source>
</evidence>
<dbReference type="InterPro" id="IPR029787">
    <property type="entry name" value="Nucleotide_cyclase"/>
</dbReference>
<dbReference type="Gene3D" id="3.30.70.270">
    <property type="match status" value="1"/>
</dbReference>
<evidence type="ECO:0000313" key="3">
    <source>
        <dbReference type="EMBL" id="MCE7510037.1"/>
    </source>
</evidence>
<accession>A0A9Q3W812</accession>
<organism evidence="3 4">
    <name type="scientific">Alloalcanivorax xenomutans</name>
    <dbReference type="NCBI Taxonomy" id="1094342"/>
    <lineage>
        <taxon>Bacteria</taxon>
        <taxon>Pseudomonadati</taxon>
        <taxon>Pseudomonadota</taxon>
        <taxon>Gammaproteobacteria</taxon>
        <taxon>Oceanospirillales</taxon>
        <taxon>Alcanivoracaceae</taxon>
        <taxon>Alloalcanivorax</taxon>
    </lineage>
</organism>
<keyword evidence="4" id="KW-1185">Reference proteome</keyword>